<feature type="binding site" evidence="5">
    <location>
        <position position="259"/>
    </location>
    <ligand>
        <name>NAD(+)</name>
        <dbReference type="ChEBI" id="CHEBI:57540"/>
    </ligand>
</feature>
<dbReference type="InterPro" id="IPR029752">
    <property type="entry name" value="D-isomer_DH_CS1"/>
</dbReference>
<evidence type="ECO:0000256" key="3">
    <source>
        <dbReference type="ARBA" id="ARBA00023027"/>
    </source>
</evidence>
<dbReference type="HAMAP" id="MF_01825">
    <property type="entry name" value="PdxB"/>
    <property type="match status" value="1"/>
</dbReference>
<dbReference type="AlphaFoldDB" id="A0A7Y5EJZ8"/>
<dbReference type="InterPro" id="IPR006140">
    <property type="entry name" value="D-isomer_DH_NAD-bd"/>
</dbReference>
<dbReference type="RefSeq" id="WP_173502096.1">
    <property type="nucleotide sequence ID" value="NZ_JABSOD010000018.1"/>
</dbReference>
<evidence type="ECO:0000256" key="4">
    <source>
        <dbReference type="ARBA" id="ARBA00023096"/>
    </source>
</evidence>
<sequence>MHIFADENMPLVQQFFRQFGEVSLFDGRNVSAAQLQDADILLVRSVSNVNAQLLQHNSKLRFVGTATIGMDHIDQAYLAQRQLAFSSAPGCNAQSVVEYVLSSLWCLADKYQWQLADKTVGIVGVGNIGSRLAKALQALNIKVLLCDPLRARNEEGFNHTDFTRLCVEADIISFHTPLINSGSDATKHLLNAQTLAQLKPDCALINASRGAVIDNQALLEDLSRAPIRRAVVLDVWEHEPDILTALLPYVDIATAHIAGHSIEGKARGTEMLYQRCAALLQQPLQQQLQQLLPVPAIEKLQISANFGLPDVQNLARLLYDVRRDDAILRHYLQSKGFDWLRKSYPPRREFSSLQLCGKVIPDFLPQLGFSLAQ</sequence>
<feature type="active site" evidence="5">
    <location>
        <position position="209"/>
    </location>
</feature>
<dbReference type="GO" id="GO:0005829">
    <property type="term" value="C:cytosol"/>
    <property type="evidence" value="ECO:0007669"/>
    <property type="project" value="TreeGrafter"/>
</dbReference>
<dbReference type="Gene3D" id="3.30.1370.170">
    <property type="match status" value="1"/>
</dbReference>
<comment type="similarity">
    <text evidence="5">Belongs to the D-isomer specific 2-hydroxyacid dehydrogenase family. PdxB subfamily.</text>
</comment>
<evidence type="ECO:0000259" key="8">
    <source>
        <dbReference type="Pfam" id="PF11890"/>
    </source>
</evidence>
<dbReference type="Pfam" id="PF02826">
    <property type="entry name" value="2-Hacid_dh_C"/>
    <property type="match status" value="1"/>
</dbReference>
<dbReference type="InterPro" id="IPR036291">
    <property type="entry name" value="NAD(P)-bd_dom_sf"/>
</dbReference>
<dbReference type="GO" id="GO:0046983">
    <property type="term" value="F:protein dimerization activity"/>
    <property type="evidence" value="ECO:0007669"/>
    <property type="project" value="InterPro"/>
</dbReference>
<gene>
    <name evidence="5" type="primary">pdxB</name>
    <name evidence="9" type="ORF">HRH59_15035</name>
</gene>
<dbReference type="Pfam" id="PF11890">
    <property type="entry name" value="DUF3410"/>
    <property type="match status" value="1"/>
</dbReference>
<dbReference type="EMBL" id="JABSOD010000018">
    <property type="protein sequence ID" value="NRQ43861.1"/>
    <property type="molecule type" value="Genomic_DNA"/>
</dbReference>
<feature type="binding site" evidence="5">
    <location>
        <position position="67"/>
    </location>
    <ligand>
        <name>substrate</name>
    </ligand>
</feature>
<proteinExistence type="inferred from homology"/>
<evidence type="ECO:0000256" key="5">
    <source>
        <dbReference type="HAMAP-Rule" id="MF_01825"/>
    </source>
</evidence>
<dbReference type="InterPro" id="IPR020921">
    <property type="entry name" value="Erythronate-4-P_DHase"/>
</dbReference>
<keyword evidence="2 5" id="KW-0560">Oxidoreductase</keyword>
<feature type="binding site" evidence="5">
    <location>
        <position position="45"/>
    </location>
    <ligand>
        <name>substrate</name>
    </ligand>
</feature>
<dbReference type="PANTHER" id="PTHR42938:SF9">
    <property type="entry name" value="FORMATE DEHYDROGENASE 1"/>
    <property type="match status" value="1"/>
</dbReference>
<dbReference type="SUPFAM" id="SSF52283">
    <property type="entry name" value="Formate/glycerate dehydrogenase catalytic domain-like"/>
    <property type="match status" value="1"/>
</dbReference>
<evidence type="ECO:0000259" key="7">
    <source>
        <dbReference type="Pfam" id="PF02826"/>
    </source>
</evidence>
<dbReference type="InterPro" id="IPR024531">
    <property type="entry name" value="Erythronate-4-P_DHase_dimer"/>
</dbReference>
<dbReference type="GO" id="GO:0033711">
    <property type="term" value="F:4-phosphoerythronate dehydrogenase activity"/>
    <property type="evidence" value="ECO:0007669"/>
    <property type="project" value="UniProtKB-EC"/>
</dbReference>
<protein>
    <recommendedName>
        <fullName evidence="5">Erythronate-4-phosphate dehydrogenase</fullName>
        <ecNumber evidence="5">1.1.1.290</ecNumber>
    </recommendedName>
</protein>
<dbReference type="GO" id="GO:0036001">
    <property type="term" value="P:'de novo' pyridoxal 5'-phosphate biosynthetic process"/>
    <property type="evidence" value="ECO:0007669"/>
    <property type="project" value="TreeGrafter"/>
</dbReference>
<dbReference type="Pfam" id="PF00389">
    <property type="entry name" value="2-Hacid_dh"/>
    <property type="match status" value="1"/>
</dbReference>
<feature type="active site" description="Proton donor" evidence="5">
    <location>
        <position position="256"/>
    </location>
</feature>
<dbReference type="CDD" id="cd12158">
    <property type="entry name" value="ErythrP_dh"/>
    <property type="match status" value="1"/>
</dbReference>
<dbReference type="InterPro" id="IPR038251">
    <property type="entry name" value="PdxB_dimer_sf"/>
</dbReference>
<dbReference type="PROSITE" id="PS00065">
    <property type="entry name" value="D_2_HYDROXYACID_DH_1"/>
    <property type="match status" value="1"/>
</dbReference>
<keyword evidence="10" id="KW-1185">Reference proteome</keyword>
<dbReference type="Gene3D" id="3.40.50.720">
    <property type="entry name" value="NAD(P)-binding Rossmann-like Domain"/>
    <property type="match status" value="2"/>
</dbReference>
<dbReference type="GO" id="GO:0051287">
    <property type="term" value="F:NAD binding"/>
    <property type="evidence" value="ECO:0007669"/>
    <property type="project" value="InterPro"/>
</dbReference>
<comment type="subunit">
    <text evidence="5">Homodimer.</text>
</comment>
<keyword evidence="3 5" id="KW-0520">NAD</keyword>
<dbReference type="SUPFAM" id="SSF51735">
    <property type="entry name" value="NAD(P)-binding Rossmann-fold domains"/>
    <property type="match status" value="1"/>
</dbReference>
<feature type="binding site" evidence="5">
    <location>
        <position position="234"/>
    </location>
    <ligand>
        <name>NAD(+)</name>
        <dbReference type="ChEBI" id="CHEBI:57540"/>
    </ligand>
</feature>
<dbReference type="GO" id="GO:0008615">
    <property type="term" value="P:pyridoxine biosynthetic process"/>
    <property type="evidence" value="ECO:0007669"/>
    <property type="project" value="UniProtKB-UniRule"/>
</dbReference>
<feature type="domain" description="D-isomer specific 2-hydroxyacid dehydrogenase catalytic" evidence="6">
    <location>
        <begin position="10"/>
        <end position="259"/>
    </location>
</feature>
<evidence type="ECO:0000313" key="10">
    <source>
        <dbReference type="Proteomes" id="UP000523161"/>
    </source>
</evidence>
<comment type="catalytic activity">
    <reaction evidence="5">
        <text>4-phospho-D-erythronate + NAD(+) = (R)-3-hydroxy-2-oxo-4-phosphooxybutanoate + NADH + H(+)</text>
        <dbReference type="Rhea" id="RHEA:18829"/>
        <dbReference type="ChEBI" id="CHEBI:15378"/>
        <dbReference type="ChEBI" id="CHEBI:57540"/>
        <dbReference type="ChEBI" id="CHEBI:57945"/>
        <dbReference type="ChEBI" id="CHEBI:58538"/>
        <dbReference type="ChEBI" id="CHEBI:58766"/>
        <dbReference type="EC" id="1.1.1.290"/>
    </reaction>
</comment>
<evidence type="ECO:0000259" key="6">
    <source>
        <dbReference type="Pfam" id="PF00389"/>
    </source>
</evidence>
<evidence type="ECO:0000313" key="9">
    <source>
        <dbReference type="EMBL" id="NRQ43861.1"/>
    </source>
</evidence>
<feature type="domain" description="D-isomer specific 2-hydroxyacid dehydrogenase NAD-binding" evidence="7">
    <location>
        <begin position="109"/>
        <end position="244"/>
    </location>
</feature>
<dbReference type="Proteomes" id="UP000523161">
    <property type="component" value="Unassembled WGS sequence"/>
</dbReference>
<organism evidence="9 10">
    <name type="scientific">Rheinheimera lutimaris</name>
    <dbReference type="NCBI Taxonomy" id="2740584"/>
    <lineage>
        <taxon>Bacteria</taxon>
        <taxon>Pseudomonadati</taxon>
        <taxon>Pseudomonadota</taxon>
        <taxon>Gammaproteobacteria</taxon>
        <taxon>Chromatiales</taxon>
        <taxon>Chromatiaceae</taxon>
        <taxon>Rheinheimera</taxon>
    </lineage>
</organism>
<feature type="domain" description="Erythronate-4-phosphate dehydrogenase dimerisation" evidence="8">
    <location>
        <begin position="291"/>
        <end position="358"/>
    </location>
</feature>
<evidence type="ECO:0000256" key="2">
    <source>
        <dbReference type="ARBA" id="ARBA00023002"/>
    </source>
</evidence>
<accession>A0A7Y5EJZ8</accession>
<comment type="pathway">
    <text evidence="5">Cofactor biosynthesis; pyridoxine 5'-phosphate biosynthesis; pyridoxine 5'-phosphate from D-erythrose 4-phosphate: step 2/5.</text>
</comment>
<reference evidence="9 10" key="1">
    <citation type="submission" date="2020-06" db="EMBL/GenBank/DDBJ databases">
        <title>Rheinheimera sp. nov., a marine bacterium isolated from coastal.</title>
        <authorList>
            <person name="Yu Q."/>
            <person name="Qi Y."/>
            <person name="Pu J."/>
        </authorList>
    </citation>
    <scope>NUCLEOTIDE SEQUENCE [LARGE SCALE GENOMIC DNA]</scope>
    <source>
        <strain evidence="9 10">YQF-2</strain>
    </source>
</reference>
<comment type="caution">
    <text evidence="9">The sequence shown here is derived from an EMBL/GenBank/DDBJ whole genome shotgun (WGS) entry which is preliminary data.</text>
</comment>
<comment type="caution">
    <text evidence="5">Lacks conserved residue(s) required for the propagation of feature annotation.</text>
</comment>
<keyword evidence="4 5" id="KW-0664">Pyridoxine biosynthesis</keyword>
<evidence type="ECO:0000256" key="1">
    <source>
        <dbReference type="ARBA" id="ARBA00022490"/>
    </source>
</evidence>
<comment type="function">
    <text evidence="5">Catalyzes the oxidation of erythronate-4-phosphate to 3-hydroxy-2-oxo-4-phosphonooxybutanoate.</text>
</comment>
<comment type="subcellular location">
    <subcellularLocation>
        <location evidence="5">Cytoplasm</location>
    </subcellularLocation>
</comment>
<feature type="binding site" evidence="5">
    <location>
        <position position="176"/>
    </location>
    <ligand>
        <name>NAD(+)</name>
        <dbReference type="ChEBI" id="CHEBI:57540"/>
    </ligand>
</feature>
<dbReference type="UniPathway" id="UPA00244">
    <property type="reaction ID" value="UER00310"/>
</dbReference>
<keyword evidence="1 5" id="KW-0963">Cytoplasm</keyword>
<dbReference type="EC" id="1.1.1.290" evidence="5"/>
<dbReference type="InterPro" id="IPR006139">
    <property type="entry name" value="D-isomer_2_OHA_DH_cat_dom"/>
</dbReference>
<feature type="active site" evidence="5">
    <location>
        <position position="239"/>
    </location>
</feature>
<name>A0A7Y5EJZ8_9GAMM</name>
<feature type="binding site" evidence="5">
    <location>
        <position position="147"/>
    </location>
    <ligand>
        <name>NAD(+)</name>
        <dbReference type="ChEBI" id="CHEBI:57540"/>
    </ligand>
</feature>
<feature type="binding site" evidence="5">
    <location>
        <begin position="207"/>
        <end position="209"/>
    </location>
    <ligand>
        <name>NAD(+)</name>
        <dbReference type="ChEBI" id="CHEBI:57540"/>
    </ligand>
</feature>
<dbReference type="PANTHER" id="PTHR42938">
    <property type="entry name" value="FORMATE DEHYDROGENASE 1"/>
    <property type="match status" value="1"/>
</dbReference>